<evidence type="ECO:0000256" key="3">
    <source>
        <dbReference type="ARBA" id="ARBA00022723"/>
    </source>
</evidence>
<dbReference type="RefSeq" id="XP_047839381.1">
    <property type="nucleotide sequence ID" value="XM_047983410.1"/>
</dbReference>
<evidence type="ECO:0000256" key="4">
    <source>
        <dbReference type="ARBA" id="ARBA00022964"/>
    </source>
</evidence>
<sequence length="178" mass="19670">MAHVMEIGPGSRAEPLHVYGAQWWPFWNMSPDDPEMMLNFLIAMEDTTFENGATRIVPGTQRISYSGKQGEESVASWNEEAAVAVPLKAGGCLLIGSRVVHQGGANTTKDLHRRVMTMTVVSTCFTPEEAFPLLIERELAKTLSERAKKLLGYKEVDPFGSAGLWTGFAEDRARVLEK</sequence>
<keyword evidence="6" id="KW-0408">Iron</keyword>
<dbReference type="EMBL" id="CP086355">
    <property type="protein sequence ID" value="UNI15900.1"/>
    <property type="molecule type" value="Genomic_DNA"/>
</dbReference>
<evidence type="ECO:0000313" key="8">
    <source>
        <dbReference type="Proteomes" id="UP000829364"/>
    </source>
</evidence>
<keyword evidence="4" id="KW-0223">Dioxygenase</keyword>
<comment type="similarity">
    <text evidence="2">Belongs to the PhyH family.</text>
</comment>
<name>A0A9Q8QA64_9HYPO</name>
<evidence type="ECO:0000313" key="7">
    <source>
        <dbReference type="EMBL" id="UNI15900.1"/>
    </source>
</evidence>
<keyword evidence="8" id="KW-1185">Reference proteome</keyword>
<reference evidence="7" key="1">
    <citation type="submission" date="2021-11" db="EMBL/GenBank/DDBJ databases">
        <title>Purpureocillium_takamizusanense_genome.</title>
        <authorList>
            <person name="Nguyen N.-H."/>
        </authorList>
    </citation>
    <scope>NUCLEOTIDE SEQUENCE</scope>
    <source>
        <strain evidence="7">PT3</strain>
    </source>
</reference>
<keyword evidence="5" id="KW-0560">Oxidoreductase</keyword>
<dbReference type="SUPFAM" id="SSF51197">
    <property type="entry name" value="Clavaminate synthase-like"/>
    <property type="match status" value="1"/>
</dbReference>
<evidence type="ECO:0000256" key="1">
    <source>
        <dbReference type="ARBA" id="ARBA00001962"/>
    </source>
</evidence>
<keyword evidence="3" id="KW-0479">Metal-binding</keyword>
<evidence type="ECO:0000256" key="6">
    <source>
        <dbReference type="ARBA" id="ARBA00023004"/>
    </source>
</evidence>
<dbReference type="Gene3D" id="2.60.120.620">
    <property type="entry name" value="q2cbj1_9rhob like domain"/>
    <property type="match status" value="1"/>
</dbReference>
<dbReference type="GO" id="GO:0051213">
    <property type="term" value="F:dioxygenase activity"/>
    <property type="evidence" value="ECO:0007669"/>
    <property type="project" value="UniProtKB-KW"/>
</dbReference>
<dbReference type="OrthoDB" id="445007at2759"/>
<dbReference type="Pfam" id="PF05721">
    <property type="entry name" value="PhyH"/>
    <property type="match status" value="1"/>
</dbReference>
<proteinExistence type="inferred from homology"/>
<dbReference type="PANTHER" id="PTHR20883:SF19">
    <property type="entry name" value="MULTIFUNCTIONAL DIOXYGENASE AUSE"/>
    <property type="match status" value="1"/>
</dbReference>
<dbReference type="AlphaFoldDB" id="A0A9Q8QA64"/>
<protein>
    <submittedName>
        <fullName evidence="7">Uncharacterized protein</fullName>
    </submittedName>
</protein>
<comment type="cofactor">
    <cofactor evidence="1">
        <name>Fe cation</name>
        <dbReference type="ChEBI" id="CHEBI:24875"/>
    </cofactor>
</comment>
<accession>A0A9Q8QA64</accession>
<gene>
    <name evidence="7" type="ORF">JDV02_002386</name>
</gene>
<dbReference type="PANTHER" id="PTHR20883">
    <property type="entry name" value="PHYTANOYL-COA DIOXYGENASE DOMAIN CONTAINING 1"/>
    <property type="match status" value="1"/>
</dbReference>
<dbReference type="GeneID" id="72064347"/>
<dbReference type="KEGG" id="ptkz:JDV02_002386"/>
<organism evidence="7 8">
    <name type="scientific">Purpureocillium takamizusanense</name>
    <dbReference type="NCBI Taxonomy" id="2060973"/>
    <lineage>
        <taxon>Eukaryota</taxon>
        <taxon>Fungi</taxon>
        <taxon>Dikarya</taxon>
        <taxon>Ascomycota</taxon>
        <taxon>Pezizomycotina</taxon>
        <taxon>Sordariomycetes</taxon>
        <taxon>Hypocreomycetidae</taxon>
        <taxon>Hypocreales</taxon>
        <taxon>Ophiocordycipitaceae</taxon>
        <taxon>Purpureocillium</taxon>
    </lineage>
</organism>
<dbReference type="Proteomes" id="UP000829364">
    <property type="component" value="Chromosome 2"/>
</dbReference>
<evidence type="ECO:0000256" key="2">
    <source>
        <dbReference type="ARBA" id="ARBA00005830"/>
    </source>
</evidence>
<dbReference type="GO" id="GO:0046872">
    <property type="term" value="F:metal ion binding"/>
    <property type="evidence" value="ECO:0007669"/>
    <property type="project" value="UniProtKB-KW"/>
</dbReference>
<evidence type="ECO:0000256" key="5">
    <source>
        <dbReference type="ARBA" id="ARBA00023002"/>
    </source>
</evidence>
<dbReference type="InterPro" id="IPR008775">
    <property type="entry name" value="Phytyl_CoA_dOase-like"/>
</dbReference>